<evidence type="ECO:0000313" key="2">
    <source>
        <dbReference type="Proteomes" id="UP000287719"/>
    </source>
</evidence>
<accession>A0A432GTK2</accession>
<comment type="caution">
    <text evidence="1">The sequence shown here is derived from an EMBL/GenBank/DDBJ whole genome shotgun (WGS) entry which is preliminary data.</text>
</comment>
<dbReference type="AlphaFoldDB" id="A0A432GTK2"/>
<organism evidence="1 2">
    <name type="scientific">SAR324 cluster bacterium</name>
    <dbReference type="NCBI Taxonomy" id="2024889"/>
    <lineage>
        <taxon>Bacteria</taxon>
        <taxon>Deltaproteobacteria</taxon>
        <taxon>SAR324 cluster</taxon>
    </lineage>
</organism>
<dbReference type="EMBL" id="QNZJ01000134">
    <property type="protein sequence ID" value="RTZ86845.1"/>
    <property type="molecule type" value="Genomic_DNA"/>
</dbReference>
<protein>
    <submittedName>
        <fullName evidence="1">Uncharacterized protein</fullName>
    </submittedName>
</protein>
<dbReference type="Proteomes" id="UP000287719">
    <property type="component" value="Unassembled WGS sequence"/>
</dbReference>
<feature type="non-terminal residue" evidence="1">
    <location>
        <position position="75"/>
    </location>
</feature>
<name>A0A432GTK2_9DELT</name>
<sequence>MEIQALKIFNSIKLILFLILVLGVITVLTACGDLVKESDANACNSAIDARDYETAKSICTDRKDIASAYMGLAGY</sequence>
<proteinExistence type="predicted"/>
<gene>
    <name evidence="1" type="ORF">DSY95_03025</name>
</gene>
<evidence type="ECO:0000313" key="1">
    <source>
        <dbReference type="EMBL" id="RTZ86845.1"/>
    </source>
</evidence>
<reference evidence="1 2" key="1">
    <citation type="submission" date="2018-06" db="EMBL/GenBank/DDBJ databases">
        <title>Combined omics and stable isotope probing to characterize newly discovered Mariana Back-Arc vent microbial communities.</title>
        <authorList>
            <person name="Trembath-Reichert E."/>
            <person name="Huber J.A."/>
        </authorList>
    </citation>
    <scope>NUCLEOTIDE SEQUENCE [LARGE SCALE GENOMIC DNA]</scope>
    <source>
        <strain evidence="1">MAG 54</strain>
    </source>
</reference>
<dbReference type="PROSITE" id="PS51257">
    <property type="entry name" value="PROKAR_LIPOPROTEIN"/>
    <property type="match status" value="1"/>
</dbReference>